<dbReference type="InterPro" id="IPR011050">
    <property type="entry name" value="Pectin_lyase_fold/virulence"/>
</dbReference>
<dbReference type="InterPro" id="IPR036737">
    <property type="entry name" value="OmpA-like_sf"/>
</dbReference>
<dbReference type="SUPFAM" id="SSF51126">
    <property type="entry name" value="Pectin lyase-like"/>
    <property type="match status" value="1"/>
</dbReference>
<gene>
    <name evidence="7" type="ORF">NJ959_15795</name>
</gene>
<reference evidence="7" key="1">
    <citation type="submission" date="2022-06" db="EMBL/GenBank/DDBJ databases">
        <title>New cyanobacteria of genus Symplocastrum in benthos of Lake Baikal.</title>
        <authorList>
            <person name="Sorokovikova E."/>
            <person name="Tikhonova I."/>
            <person name="Krasnopeev A."/>
            <person name="Evseev P."/>
            <person name="Gladkikh A."/>
            <person name="Belykh O."/>
        </authorList>
    </citation>
    <scope>NUCLEOTIDE SEQUENCE</scope>
    <source>
        <strain evidence="7">BBK-W-15</strain>
    </source>
</reference>
<feature type="region of interest" description="Disordered" evidence="5">
    <location>
        <begin position="394"/>
        <end position="414"/>
    </location>
</feature>
<evidence type="ECO:0000256" key="3">
    <source>
        <dbReference type="ARBA" id="ARBA00023237"/>
    </source>
</evidence>
<dbReference type="InterPro" id="IPR039448">
    <property type="entry name" value="Beta_helix"/>
</dbReference>
<feature type="non-terminal residue" evidence="7">
    <location>
        <position position="1"/>
    </location>
</feature>
<accession>A0AAE3KPQ0</accession>
<evidence type="ECO:0000256" key="2">
    <source>
        <dbReference type="ARBA" id="ARBA00023136"/>
    </source>
</evidence>
<evidence type="ECO:0000256" key="5">
    <source>
        <dbReference type="SAM" id="MobiDB-lite"/>
    </source>
</evidence>
<dbReference type="Proteomes" id="UP001204953">
    <property type="component" value="Unassembled WGS sequence"/>
</dbReference>
<dbReference type="PANTHER" id="PTHR30329">
    <property type="entry name" value="STATOR ELEMENT OF FLAGELLAR MOTOR COMPLEX"/>
    <property type="match status" value="1"/>
</dbReference>
<dbReference type="Pfam" id="PF13229">
    <property type="entry name" value="Beta_helix"/>
    <property type="match status" value="1"/>
</dbReference>
<name>A0AAE3KPQ0_9CYAN</name>
<evidence type="ECO:0000313" key="7">
    <source>
        <dbReference type="EMBL" id="MCP2729898.1"/>
    </source>
</evidence>
<dbReference type="CDD" id="cd07185">
    <property type="entry name" value="OmpA_C-like"/>
    <property type="match status" value="1"/>
</dbReference>
<dbReference type="InterPro" id="IPR006665">
    <property type="entry name" value="OmpA-like"/>
</dbReference>
<evidence type="ECO:0000256" key="4">
    <source>
        <dbReference type="PROSITE-ProRule" id="PRU00473"/>
    </source>
</evidence>
<dbReference type="InterPro" id="IPR012334">
    <property type="entry name" value="Pectin_lyas_fold"/>
</dbReference>
<sequence length="699" mass="76316">SVYKRQPPPPVTNLSLLVNTNQDGIDKDEKLTLREAIEIVNGKLDINKLSPAEKSQIQTLASATNSRIEFNLSPGETTIYLQEILPALASPGLVIDGTSQPGYNATKSPTTTIAIPQPIIAIAPASDRQILRGLTIVADGVTVRGLSIYGFKQFKSSLAEPKGVTLLTPPADIFIAHKSPPPEINLEESPNGSFPFYEKDVPPKDVVIEMNWLGMPPSGEMPENNSAFGVSVFNSFGATIRKNRIAYHDGSGIITSVQAKNLNVADNIIVGNGIAGMPDAIRLEGIIDNSQVTGNLICGNDGSGIYLFKPDGAVDIRNNHIQFNGRRFRKAAVYVMGDNHQVVDNTIAYQSGPGVVVGAYPLSRNNNIETNQFGGLEGLSIDLNTQQNVEPIHFQGGDGTNPVRSSRRERKETGNSAINAPQFISKEFFVLGDEVELLGKSDPGSTIEIYRVWEENQTLFGPLNGVLKTVKADAEGNFRVMLEDLEAGDRVSAIATHPDYGTSEPALNALIQSATNPVTLEEIPAQTVTPQCNTLVQLTPPPRPIPPEIIPPQPLLPPTQPLRLQVPRNIHFALDKSEISPESAAVLDKVTTVLQEYSFLTVDIEGHTDPRANDAYNQALGNRRALAVRNYLLRRGIEPERMTIRSLGETQRRTTGTGVLDYARDRRVELIFQDTRGLDIIFEDQENDLQPESSGRRRR</sequence>
<dbReference type="EMBL" id="JAMZMM010000152">
    <property type="protein sequence ID" value="MCP2729898.1"/>
    <property type="molecule type" value="Genomic_DNA"/>
</dbReference>
<dbReference type="PANTHER" id="PTHR30329:SF21">
    <property type="entry name" value="LIPOPROTEIN YIAD-RELATED"/>
    <property type="match status" value="1"/>
</dbReference>
<dbReference type="AlphaFoldDB" id="A0AAE3KPQ0"/>
<keyword evidence="2 4" id="KW-0472">Membrane</keyword>
<dbReference type="Gene3D" id="2.160.20.10">
    <property type="entry name" value="Single-stranded right-handed beta-helix, Pectin lyase-like"/>
    <property type="match status" value="1"/>
</dbReference>
<keyword evidence="8" id="KW-1185">Reference proteome</keyword>
<dbReference type="PROSITE" id="PS51123">
    <property type="entry name" value="OMPA_2"/>
    <property type="match status" value="1"/>
</dbReference>
<proteinExistence type="predicted"/>
<comment type="subcellular location">
    <subcellularLocation>
        <location evidence="1">Cell outer membrane</location>
    </subcellularLocation>
</comment>
<protein>
    <submittedName>
        <fullName evidence="7">OmpA family protein</fullName>
    </submittedName>
</protein>
<dbReference type="SMART" id="SM00710">
    <property type="entry name" value="PbH1"/>
    <property type="match status" value="5"/>
</dbReference>
<dbReference type="Gene3D" id="3.30.1330.60">
    <property type="entry name" value="OmpA-like domain"/>
    <property type="match status" value="1"/>
</dbReference>
<organism evidence="7 8">
    <name type="scientific">Limnofasciculus baicalensis BBK-W-15</name>
    <dbReference type="NCBI Taxonomy" id="2699891"/>
    <lineage>
        <taxon>Bacteria</taxon>
        <taxon>Bacillati</taxon>
        <taxon>Cyanobacteriota</taxon>
        <taxon>Cyanophyceae</taxon>
        <taxon>Coleofasciculales</taxon>
        <taxon>Coleofasciculaceae</taxon>
        <taxon>Limnofasciculus</taxon>
        <taxon>Limnofasciculus baicalensis</taxon>
    </lineage>
</organism>
<dbReference type="InterPro" id="IPR006626">
    <property type="entry name" value="PbH1"/>
</dbReference>
<dbReference type="Pfam" id="PF00691">
    <property type="entry name" value="OmpA"/>
    <property type="match status" value="1"/>
</dbReference>
<dbReference type="RefSeq" id="WP_254012672.1">
    <property type="nucleotide sequence ID" value="NZ_JAMZMM010000152.1"/>
</dbReference>
<dbReference type="InterPro" id="IPR050330">
    <property type="entry name" value="Bact_OuterMem_StrucFunc"/>
</dbReference>
<evidence type="ECO:0000259" key="6">
    <source>
        <dbReference type="PROSITE" id="PS51123"/>
    </source>
</evidence>
<dbReference type="SUPFAM" id="SSF103088">
    <property type="entry name" value="OmpA-like"/>
    <property type="match status" value="1"/>
</dbReference>
<evidence type="ECO:0000256" key="1">
    <source>
        <dbReference type="ARBA" id="ARBA00004442"/>
    </source>
</evidence>
<feature type="domain" description="OmpA-like" evidence="6">
    <location>
        <begin position="559"/>
        <end position="676"/>
    </location>
</feature>
<comment type="caution">
    <text evidence="7">The sequence shown here is derived from an EMBL/GenBank/DDBJ whole genome shotgun (WGS) entry which is preliminary data.</text>
</comment>
<evidence type="ECO:0000313" key="8">
    <source>
        <dbReference type="Proteomes" id="UP001204953"/>
    </source>
</evidence>
<keyword evidence="3" id="KW-0998">Cell outer membrane</keyword>
<dbReference type="PRINTS" id="PR01021">
    <property type="entry name" value="OMPADOMAIN"/>
</dbReference>
<dbReference type="GO" id="GO:0009279">
    <property type="term" value="C:cell outer membrane"/>
    <property type="evidence" value="ECO:0007669"/>
    <property type="project" value="UniProtKB-SubCell"/>
</dbReference>
<dbReference type="InterPro" id="IPR006664">
    <property type="entry name" value="OMP_bac"/>
</dbReference>